<reference evidence="4" key="1">
    <citation type="submission" date="2022-07" db="EMBL/GenBank/DDBJ databases">
        <title>Chromosome-level genome of Muraenolepis orangiensis.</title>
        <authorList>
            <person name="Kim J."/>
        </authorList>
    </citation>
    <scope>NUCLEOTIDE SEQUENCE</scope>
    <source>
        <strain evidence="4">KU_S4_2022</strain>
        <tissue evidence="4">Muscle</tissue>
    </source>
</reference>
<dbReference type="Gene3D" id="2.60.40.10">
    <property type="entry name" value="Immunoglobulins"/>
    <property type="match status" value="2"/>
</dbReference>
<dbReference type="Pfam" id="PF00656">
    <property type="entry name" value="Peptidase_C14"/>
    <property type="match status" value="1"/>
</dbReference>
<feature type="domain" description="Caspase family p20" evidence="2">
    <location>
        <begin position="261"/>
        <end position="318"/>
    </location>
</feature>
<dbReference type="SMART" id="SM00409">
    <property type="entry name" value="IG"/>
    <property type="match status" value="2"/>
</dbReference>
<dbReference type="InterPro" id="IPR003599">
    <property type="entry name" value="Ig_sub"/>
</dbReference>
<dbReference type="SUPFAM" id="SSF48726">
    <property type="entry name" value="Immunoglobulin"/>
    <property type="match status" value="2"/>
</dbReference>
<dbReference type="AlphaFoldDB" id="A0A9Q0IIE2"/>
<evidence type="ECO:0000256" key="1">
    <source>
        <dbReference type="SAM" id="MobiDB-lite"/>
    </source>
</evidence>
<dbReference type="Pfam" id="PF18703">
    <property type="entry name" value="MALT1_Ig"/>
    <property type="match status" value="1"/>
</dbReference>
<evidence type="ECO:0008006" key="6">
    <source>
        <dbReference type="Google" id="ProtNLM"/>
    </source>
</evidence>
<dbReference type="PROSITE" id="PS50835">
    <property type="entry name" value="IG_LIKE"/>
    <property type="match status" value="2"/>
</dbReference>
<dbReference type="Gene3D" id="1.10.533.10">
    <property type="entry name" value="Death Domain, Fas"/>
    <property type="match status" value="1"/>
</dbReference>
<feature type="domain" description="Ig-like" evidence="3">
    <location>
        <begin position="178"/>
        <end position="259"/>
    </location>
</feature>
<dbReference type="InterPro" id="IPR001309">
    <property type="entry name" value="Pept_C14_p20"/>
</dbReference>
<proteinExistence type="predicted"/>
<evidence type="ECO:0000313" key="4">
    <source>
        <dbReference type="EMBL" id="KAJ3599128.1"/>
    </source>
</evidence>
<dbReference type="InterPro" id="IPR033540">
    <property type="entry name" value="MALT1_IG-like_dom_sf"/>
</dbReference>
<dbReference type="SUPFAM" id="SSF47986">
    <property type="entry name" value="DEATH domain"/>
    <property type="match status" value="1"/>
</dbReference>
<dbReference type="InterPro" id="IPR013783">
    <property type="entry name" value="Ig-like_fold"/>
</dbReference>
<evidence type="ECO:0000313" key="5">
    <source>
        <dbReference type="Proteomes" id="UP001148018"/>
    </source>
</evidence>
<dbReference type="Pfam" id="PF13927">
    <property type="entry name" value="Ig_3"/>
    <property type="match status" value="2"/>
</dbReference>
<dbReference type="GO" id="GO:0004197">
    <property type="term" value="F:cysteine-type endopeptidase activity"/>
    <property type="evidence" value="ECO:0007669"/>
    <property type="project" value="InterPro"/>
</dbReference>
<dbReference type="PANTHER" id="PTHR22576:SF27">
    <property type="entry name" value="PARACASPASE 2"/>
    <property type="match status" value="1"/>
</dbReference>
<feature type="region of interest" description="Disordered" evidence="1">
    <location>
        <begin position="566"/>
        <end position="624"/>
    </location>
</feature>
<dbReference type="SUPFAM" id="SSF52129">
    <property type="entry name" value="Caspase-like"/>
    <property type="match status" value="1"/>
</dbReference>
<dbReference type="InterPro" id="IPR041077">
    <property type="entry name" value="MALT1_Ig"/>
</dbReference>
<dbReference type="InterPro" id="IPR036179">
    <property type="entry name" value="Ig-like_dom_sf"/>
</dbReference>
<protein>
    <recommendedName>
        <fullName evidence="6">Ig-like domain-containing protein</fullName>
    </recommendedName>
</protein>
<sequence length="624" mass="69509">MGDWSRNLATLSEDALSRLCEMLDNPTCGWRQLAEAVKTHAQVCCSESELTSCSMQVLSPTGSPARYLMARLAERSCSLCVLLGCLKKMDHRHAVRYLTATVMEQIRITVQPQSQQAFEGGRVVLTCRAAGPTGLSYQWFRGKEQISGGTGSAADLILCPLGPDNQGHYICCSRSLCPGSKSGLCISRQPRSQTATEGDTLILECLAEANPPARYHWYHNMKAMQQQKSSVLRHQCSNESVSAVFLTVSCPRFANASVYATDKVALLIGNMNYAHHTQLFAPMADVHELANLLRQLDFKVVSLLDLNWQEMNSAVTEFLLLLDKGVYEAYEVKRDDLNNGFFISFLKQRLCEDEKVTVMLDKVAEGMYHMGRCKLMQGRQALELRSNLSERRALTDRIQNTGSSTGQSARNLQWAIAHELIDFPEEGVDLDQKKSNQESIFDAGSLLPILESLPSPQIPSLYTRLRSLQRLKTELTFTVCLHYRYSNMDDEEVQETQSITVGKPLVSKLNLHQPRLRRSASDDLHSFNTPETSLYVEDLGQDGFAASETSSIGSASTTWSYYSQSAREQPSAGSPTTKRVNAPENNTIEAECLPKPLSASKSLTQSQTTQDTCKHSDTYNFHSY</sequence>
<dbReference type="GO" id="GO:0006508">
    <property type="term" value="P:proteolysis"/>
    <property type="evidence" value="ECO:0007669"/>
    <property type="project" value="InterPro"/>
</dbReference>
<dbReference type="InterPro" id="IPR011029">
    <property type="entry name" value="DEATH-like_dom_sf"/>
</dbReference>
<dbReference type="PROSITE" id="PS50208">
    <property type="entry name" value="CASPASE_P20"/>
    <property type="match status" value="1"/>
</dbReference>
<dbReference type="Gene3D" id="3.40.50.1460">
    <property type="match status" value="2"/>
</dbReference>
<feature type="compositionally biased region" description="Polar residues" evidence="1">
    <location>
        <begin position="599"/>
        <end position="611"/>
    </location>
</feature>
<dbReference type="Gene3D" id="2.60.40.3360">
    <property type="match status" value="1"/>
</dbReference>
<dbReference type="Proteomes" id="UP001148018">
    <property type="component" value="Unassembled WGS sequence"/>
</dbReference>
<dbReference type="EMBL" id="JANIIK010000048">
    <property type="protein sequence ID" value="KAJ3599128.1"/>
    <property type="molecule type" value="Genomic_DNA"/>
</dbReference>
<name>A0A9Q0IIE2_9TELE</name>
<feature type="compositionally biased region" description="Polar residues" evidence="1">
    <location>
        <begin position="566"/>
        <end position="588"/>
    </location>
</feature>
<evidence type="ECO:0000259" key="3">
    <source>
        <dbReference type="PROSITE" id="PS50835"/>
    </source>
</evidence>
<organism evidence="4 5">
    <name type="scientific">Muraenolepis orangiensis</name>
    <name type="common">Patagonian moray cod</name>
    <dbReference type="NCBI Taxonomy" id="630683"/>
    <lineage>
        <taxon>Eukaryota</taxon>
        <taxon>Metazoa</taxon>
        <taxon>Chordata</taxon>
        <taxon>Craniata</taxon>
        <taxon>Vertebrata</taxon>
        <taxon>Euteleostomi</taxon>
        <taxon>Actinopterygii</taxon>
        <taxon>Neopterygii</taxon>
        <taxon>Teleostei</taxon>
        <taxon>Neoteleostei</taxon>
        <taxon>Acanthomorphata</taxon>
        <taxon>Zeiogadaria</taxon>
        <taxon>Gadariae</taxon>
        <taxon>Gadiformes</taxon>
        <taxon>Muraenolepidoidei</taxon>
        <taxon>Muraenolepididae</taxon>
        <taxon>Muraenolepis</taxon>
    </lineage>
</organism>
<dbReference type="InterPro" id="IPR007110">
    <property type="entry name" value="Ig-like_dom"/>
</dbReference>
<comment type="caution">
    <text evidence="4">The sequence shown here is derived from an EMBL/GenBank/DDBJ whole genome shotgun (WGS) entry which is preliminary data.</text>
</comment>
<accession>A0A9Q0IIE2</accession>
<feature type="domain" description="Ig-like" evidence="3">
    <location>
        <begin position="106"/>
        <end position="171"/>
    </location>
</feature>
<dbReference type="PANTHER" id="PTHR22576">
    <property type="entry name" value="MUCOSA ASSOCIATED LYMPHOID TISSUE LYMPHOMA TRANSLOCATION PROTEIN 1/PARACASPASE"/>
    <property type="match status" value="1"/>
</dbReference>
<dbReference type="InterPro" id="IPR011600">
    <property type="entry name" value="Pept_C14_caspase"/>
</dbReference>
<evidence type="ECO:0000259" key="2">
    <source>
        <dbReference type="PROSITE" id="PS50208"/>
    </source>
</evidence>
<dbReference type="OrthoDB" id="412369at2759"/>
<dbReference type="InterPro" id="IPR052039">
    <property type="entry name" value="Caspase-related_regulators"/>
</dbReference>
<dbReference type="InterPro" id="IPR029030">
    <property type="entry name" value="Caspase-like_dom_sf"/>
</dbReference>
<keyword evidence="5" id="KW-1185">Reference proteome</keyword>
<gene>
    <name evidence="4" type="ORF">NHX12_033091</name>
</gene>